<comment type="cofactor">
    <cofactor evidence="1">
        <name>Ca(2+)</name>
        <dbReference type="ChEBI" id="CHEBI:29108"/>
    </cofactor>
</comment>
<evidence type="ECO:0000256" key="5">
    <source>
        <dbReference type="ARBA" id="ARBA00022801"/>
    </source>
</evidence>
<dbReference type="GO" id="GO:0004423">
    <property type="term" value="F:iduronate-2-sulfatase activity"/>
    <property type="evidence" value="ECO:0007669"/>
    <property type="project" value="InterPro"/>
</dbReference>
<proteinExistence type="inferred from homology"/>
<keyword evidence="4 7" id="KW-0732">Signal</keyword>
<dbReference type="EC" id="3.1.6.6" evidence="9"/>
<sequence length="486" mass="53830" precursor="true">MKADALLRRFAAALLAIAFASGDGLAEEPRMNVLFLISDDLRNELGCYGSDLAKTPHLDALATRSVRFDRAYCQFPLCNPSRSSMLTGRRPTTVGVLGNRTWFGVSCPEAVSLPRHFKEQGYQTLRAGKIFHGGIDDVEAWTAGAQQRYFGEGATARPPVHRERGPDNRLLSKTELSDRWIVLPNDGEGSGDERIASRAIEYLRQADPDEPFFLACGFHKPHSPLEAPQRFYDLFDADSIPLPPDYAPRPTVPEGFPAGSIRPSNADLFVGRDSTPQTAREMIRAYLASTAWMDHNSGRVLDELERLGLDDRTIVVFWGDHGYQLGEKGKWSKAGSLWEQGVRVPLFIRDPRVAGNGQTCPRVVETLDLYPTLCELCGLPTPEGLEGRSLATFLKDPETPSDRPAYAVWSEDGEHVTGVAIRTERWRYAEFFGRGAGPMLTDPKTDPAEMVNLANDPRYAETVERLSKLANDYAKGWTPESSASAQ</sequence>
<dbReference type="InterPro" id="IPR024607">
    <property type="entry name" value="Sulfatase_CS"/>
</dbReference>
<comment type="caution">
    <text evidence="9">The sequence shown here is derived from an EMBL/GenBank/DDBJ whole genome shotgun (WGS) entry which is preliminary data.</text>
</comment>
<keyword evidence="3" id="KW-0479">Metal-binding</keyword>
<dbReference type="Proteomes" id="UP000317421">
    <property type="component" value="Unassembled WGS sequence"/>
</dbReference>
<reference evidence="9 10" key="1">
    <citation type="submission" date="2019-02" db="EMBL/GenBank/DDBJ databases">
        <title>Deep-cultivation of Planctomycetes and their phenomic and genomic characterization uncovers novel biology.</title>
        <authorList>
            <person name="Wiegand S."/>
            <person name="Jogler M."/>
            <person name="Boedeker C."/>
            <person name="Pinto D."/>
            <person name="Vollmers J."/>
            <person name="Rivas-Marin E."/>
            <person name="Kohn T."/>
            <person name="Peeters S.H."/>
            <person name="Heuer A."/>
            <person name="Rast P."/>
            <person name="Oberbeckmann S."/>
            <person name="Bunk B."/>
            <person name="Jeske O."/>
            <person name="Meyerdierks A."/>
            <person name="Storesund J.E."/>
            <person name="Kallscheuer N."/>
            <person name="Luecker S."/>
            <person name="Lage O.M."/>
            <person name="Pohl T."/>
            <person name="Merkel B.J."/>
            <person name="Hornburger P."/>
            <person name="Mueller R.-W."/>
            <person name="Bruemmer F."/>
            <person name="Labrenz M."/>
            <person name="Spormann A.M."/>
            <person name="Op Den Camp H."/>
            <person name="Overmann J."/>
            <person name="Amann R."/>
            <person name="Jetten M.S.M."/>
            <person name="Mascher T."/>
            <person name="Medema M.H."/>
            <person name="Devos D.P."/>
            <person name="Kaster A.-K."/>
            <person name="Ovreas L."/>
            <person name="Rohde M."/>
            <person name="Galperin M.Y."/>
            <person name="Jogler C."/>
        </authorList>
    </citation>
    <scope>NUCLEOTIDE SEQUENCE [LARGE SCALE GENOMIC DNA]</scope>
    <source>
        <strain evidence="9 10">Pla108</strain>
    </source>
</reference>
<evidence type="ECO:0000256" key="2">
    <source>
        <dbReference type="ARBA" id="ARBA00008779"/>
    </source>
</evidence>
<evidence type="ECO:0000256" key="1">
    <source>
        <dbReference type="ARBA" id="ARBA00001913"/>
    </source>
</evidence>
<keyword evidence="10" id="KW-1185">Reference proteome</keyword>
<dbReference type="Gene3D" id="3.40.720.10">
    <property type="entry name" value="Alkaline Phosphatase, subunit A"/>
    <property type="match status" value="1"/>
</dbReference>
<evidence type="ECO:0000313" key="9">
    <source>
        <dbReference type="EMBL" id="TWU00576.1"/>
    </source>
</evidence>
<gene>
    <name evidence="9" type="primary">betC_1</name>
    <name evidence="9" type="ORF">Pla108_15280</name>
</gene>
<name>A0A5C6AN92_9BACT</name>
<comment type="similarity">
    <text evidence="2">Belongs to the sulfatase family.</text>
</comment>
<feature type="chain" id="PRO_5022801119" evidence="7">
    <location>
        <begin position="27"/>
        <end position="486"/>
    </location>
</feature>
<dbReference type="PANTHER" id="PTHR45953:SF1">
    <property type="entry name" value="IDURONATE 2-SULFATASE"/>
    <property type="match status" value="1"/>
</dbReference>
<accession>A0A5C6AN92</accession>
<evidence type="ECO:0000259" key="8">
    <source>
        <dbReference type="Pfam" id="PF00884"/>
    </source>
</evidence>
<dbReference type="GO" id="GO:0047753">
    <property type="term" value="F:choline-sulfatase activity"/>
    <property type="evidence" value="ECO:0007669"/>
    <property type="project" value="UniProtKB-EC"/>
</dbReference>
<evidence type="ECO:0000256" key="7">
    <source>
        <dbReference type="SAM" id="SignalP"/>
    </source>
</evidence>
<dbReference type="InterPro" id="IPR017850">
    <property type="entry name" value="Alkaline_phosphatase_core_sf"/>
</dbReference>
<dbReference type="CDD" id="cd16030">
    <property type="entry name" value="iduronate-2-sulfatase"/>
    <property type="match status" value="1"/>
</dbReference>
<dbReference type="GO" id="GO:0005737">
    <property type="term" value="C:cytoplasm"/>
    <property type="evidence" value="ECO:0007669"/>
    <property type="project" value="TreeGrafter"/>
</dbReference>
<dbReference type="EMBL" id="SJPR01000001">
    <property type="protein sequence ID" value="TWU00576.1"/>
    <property type="molecule type" value="Genomic_DNA"/>
</dbReference>
<organism evidence="9 10">
    <name type="scientific">Botrimarina colliarenosi</name>
    <dbReference type="NCBI Taxonomy" id="2528001"/>
    <lineage>
        <taxon>Bacteria</taxon>
        <taxon>Pseudomonadati</taxon>
        <taxon>Planctomycetota</taxon>
        <taxon>Planctomycetia</taxon>
        <taxon>Pirellulales</taxon>
        <taxon>Lacipirellulaceae</taxon>
        <taxon>Botrimarina</taxon>
    </lineage>
</organism>
<dbReference type="RefSeq" id="WP_197526328.1">
    <property type="nucleotide sequence ID" value="NZ_SJPR01000001.1"/>
</dbReference>
<dbReference type="Pfam" id="PF00884">
    <property type="entry name" value="Sulfatase"/>
    <property type="match status" value="1"/>
</dbReference>
<dbReference type="PANTHER" id="PTHR45953">
    <property type="entry name" value="IDURONATE 2-SULFATASE"/>
    <property type="match status" value="1"/>
</dbReference>
<dbReference type="InterPro" id="IPR035874">
    <property type="entry name" value="IDS"/>
</dbReference>
<evidence type="ECO:0000256" key="3">
    <source>
        <dbReference type="ARBA" id="ARBA00022723"/>
    </source>
</evidence>
<feature type="signal peptide" evidence="7">
    <location>
        <begin position="1"/>
        <end position="26"/>
    </location>
</feature>
<keyword evidence="5 9" id="KW-0378">Hydrolase</keyword>
<evidence type="ECO:0000256" key="6">
    <source>
        <dbReference type="ARBA" id="ARBA00022837"/>
    </source>
</evidence>
<feature type="domain" description="Sulfatase N-terminal" evidence="8">
    <location>
        <begin position="32"/>
        <end position="378"/>
    </location>
</feature>
<dbReference type="GO" id="GO:0046872">
    <property type="term" value="F:metal ion binding"/>
    <property type="evidence" value="ECO:0007669"/>
    <property type="project" value="UniProtKB-KW"/>
</dbReference>
<keyword evidence="6" id="KW-0106">Calcium</keyword>
<evidence type="ECO:0000256" key="4">
    <source>
        <dbReference type="ARBA" id="ARBA00022729"/>
    </source>
</evidence>
<dbReference type="InterPro" id="IPR000917">
    <property type="entry name" value="Sulfatase_N"/>
</dbReference>
<dbReference type="SUPFAM" id="SSF53649">
    <property type="entry name" value="Alkaline phosphatase-like"/>
    <property type="match status" value="1"/>
</dbReference>
<dbReference type="PROSITE" id="PS00149">
    <property type="entry name" value="SULFATASE_2"/>
    <property type="match status" value="1"/>
</dbReference>
<dbReference type="AlphaFoldDB" id="A0A5C6AN92"/>
<protein>
    <submittedName>
        <fullName evidence="9">Choline-sulfatase</fullName>
        <ecNumber evidence="9">3.1.6.6</ecNumber>
    </submittedName>
</protein>
<evidence type="ECO:0000313" key="10">
    <source>
        <dbReference type="Proteomes" id="UP000317421"/>
    </source>
</evidence>